<name>A0ABU1T6H9_9SPHI</name>
<keyword evidence="4" id="KW-1185">Reference proteome</keyword>
<dbReference type="Pfam" id="PF01042">
    <property type="entry name" value="Ribonuc_L-PSP"/>
    <property type="match status" value="1"/>
</dbReference>
<dbReference type="CDD" id="cd00448">
    <property type="entry name" value="YjgF_YER057c_UK114_family"/>
    <property type="match status" value="1"/>
</dbReference>
<comment type="similarity">
    <text evidence="1">Belongs to the RutC family.</text>
</comment>
<evidence type="ECO:0000313" key="4">
    <source>
        <dbReference type="Proteomes" id="UP001247620"/>
    </source>
</evidence>
<dbReference type="PANTHER" id="PTHR11803:SF58">
    <property type="entry name" value="PROTEIN HMF1-RELATED"/>
    <property type="match status" value="1"/>
</dbReference>
<organism evidence="3 4">
    <name type="scientific">Mucilaginibacter pocheonensis</name>
    <dbReference type="NCBI Taxonomy" id="398050"/>
    <lineage>
        <taxon>Bacteria</taxon>
        <taxon>Pseudomonadati</taxon>
        <taxon>Bacteroidota</taxon>
        <taxon>Sphingobacteriia</taxon>
        <taxon>Sphingobacteriales</taxon>
        <taxon>Sphingobacteriaceae</taxon>
        <taxon>Mucilaginibacter</taxon>
    </lineage>
</organism>
<protein>
    <submittedName>
        <fullName evidence="3">Reactive intermediate/imine deaminase</fullName>
    </submittedName>
</protein>
<proteinExistence type="inferred from homology"/>
<dbReference type="InterPro" id="IPR035959">
    <property type="entry name" value="RutC-like_sf"/>
</dbReference>
<evidence type="ECO:0000313" key="3">
    <source>
        <dbReference type="EMBL" id="MDR6940943.1"/>
    </source>
</evidence>
<evidence type="ECO:0000256" key="1">
    <source>
        <dbReference type="ARBA" id="ARBA00010552"/>
    </source>
</evidence>
<feature type="chain" id="PRO_5046471241" evidence="2">
    <location>
        <begin position="19"/>
        <end position="156"/>
    </location>
</feature>
<dbReference type="RefSeq" id="WP_310092158.1">
    <property type="nucleotide sequence ID" value="NZ_JAVDUU010000001.1"/>
</dbReference>
<dbReference type="SUPFAM" id="SSF55298">
    <property type="entry name" value="YjgF-like"/>
    <property type="match status" value="1"/>
</dbReference>
<sequence length="156" mass="17042">MKKCFFIILLCYSSVCFAQQGTQGIAFINPASVNVPKGYSQAVTIDLGKNTMLIMSGQVALNKSGNLVGKGDLAQQTQQVFTNIKSIVEDAGGSMNDVVKLNYYILDVSQVQALRNVRDKFVNISHPPASTLVQVSKLFRDDILIEIEATAIIQKK</sequence>
<dbReference type="InterPro" id="IPR006175">
    <property type="entry name" value="YjgF/YER057c/UK114"/>
</dbReference>
<feature type="signal peptide" evidence="2">
    <location>
        <begin position="1"/>
        <end position="18"/>
    </location>
</feature>
<comment type="caution">
    <text evidence="3">The sequence shown here is derived from an EMBL/GenBank/DDBJ whole genome shotgun (WGS) entry which is preliminary data.</text>
</comment>
<keyword evidence="2" id="KW-0732">Signal</keyword>
<evidence type="ECO:0000256" key="2">
    <source>
        <dbReference type="SAM" id="SignalP"/>
    </source>
</evidence>
<dbReference type="EMBL" id="JAVDUU010000001">
    <property type="protein sequence ID" value="MDR6940943.1"/>
    <property type="molecule type" value="Genomic_DNA"/>
</dbReference>
<dbReference type="Proteomes" id="UP001247620">
    <property type="component" value="Unassembled WGS sequence"/>
</dbReference>
<accession>A0ABU1T6H9</accession>
<dbReference type="PANTHER" id="PTHR11803">
    <property type="entry name" value="2-IMINOBUTANOATE/2-IMINOPROPANOATE DEAMINASE RIDA"/>
    <property type="match status" value="1"/>
</dbReference>
<reference evidence="3 4" key="1">
    <citation type="submission" date="2023-07" db="EMBL/GenBank/DDBJ databases">
        <title>Sorghum-associated microbial communities from plants grown in Nebraska, USA.</title>
        <authorList>
            <person name="Schachtman D."/>
        </authorList>
    </citation>
    <scope>NUCLEOTIDE SEQUENCE [LARGE SCALE GENOMIC DNA]</scope>
    <source>
        <strain evidence="3 4">3262</strain>
    </source>
</reference>
<gene>
    <name evidence="3" type="ORF">J2W55_000771</name>
</gene>
<dbReference type="Gene3D" id="3.30.1330.40">
    <property type="entry name" value="RutC-like"/>
    <property type="match status" value="1"/>
</dbReference>